<evidence type="ECO:0000256" key="2">
    <source>
        <dbReference type="ARBA" id="ARBA00022553"/>
    </source>
</evidence>
<evidence type="ECO:0000313" key="7">
    <source>
        <dbReference type="Proteomes" id="UP000054324"/>
    </source>
</evidence>
<dbReference type="KEGG" id="ovi:T265_04062"/>
<sequence>MRILALASILPRAENIKSSATPLLHLCLSGERQPLTGKKGKLGQKIRSRVSIRDSVNPCYLAALMMRVGFRLIWSAFLTVIASCVAYFFYDTYSVYSNAPEITFPSEADVSNKLTNMEFLSTLPYHGCESLVYHDGALYMGAVEGKILKMDDSGLHVLAQFGDTNCASSHTCGRPLGMRLSLDHKELIVADTHLGLFSVSLIDGTHKKLFPLDGTFKVTCFNDFDILPNGTVILSESSTEFPMDDIMNIIFSARPSGRILSIDLATGEWRQLMDGLAFPNGVQLHRDGKSVLVADTVTSRIHRVPLDGSTPTLFGGELPGVPDNIRASPRGGYWVPVANLKDTFISHLTQRTRQVPALRWIPPMLVKLPVFERLRLSKSAMILRLNDDGEVIEVLRDPTNRVRNVAEVCEHDNVIYTSTYFLPHIGRLHL</sequence>
<reference evidence="6 7" key="1">
    <citation type="submission" date="2013-11" db="EMBL/GenBank/DDBJ databases">
        <title>Opisthorchis viverrini - life in the bile duct.</title>
        <authorList>
            <person name="Young N.D."/>
            <person name="Nagarajan N."/>
            <person name="Lin S.J."/>
            <person name="Korhonen P.K."/>
            <person name="Jex A.R."/>
            <person name="Hall R.S."/>
            <person name="Safavi-Hemami H."/>
            <person name="Kaewkong W."/>
            <person name="Bertrand D."/>
            <person name="Gao S."/>
            <person name="Seet Q."/>
            <person name="Wongkham S."/>
            <person name="Teh B.T."/>
            <person name="Wongkham C."/>
            <person name="Intapan P.M."/>
            <person name="Maleewong W."/>
            <person name="Yang X."/>
            <person name="Hu M."/>
            <person name="Wang Z."/>
            <person name="Hofmann A."/>
            <person name="Sternberg P.W."/>
            <person name="Tan P."/>
            <person name="Wang J."/>
            <person name="Gasser R.B."/>
        </authorList>
    </citation>
    <scope>NUCLEOTIDE SEQUENCE [LARGE SCALE GENOMIC DNA]</scope>
</reference>
<dbReference type="GO" id="GO:0012505">
    <property type="term" value="C:endomembrane system"/>
    <property type="evidence" value="ECO:0007669"/>
    <property type="project" value="TreeGrafter"/>
</dbReference>
<keyword evidence="7" id="KW-1185">Reference proteome</keyword>
<accession>A0A075A199</accession>
<protein>
    <recommendedName>
        <fullName evidence="5">Strictosidine synthase conserved region domain-containing protein</fullName>
    </recommendedName>
</protein>
<dbReference type="InterPro" id="IPR011042">
    <property type="entry name" value="6-blade_b-propeller_TolB-like"/>
</dbReference>
<dbReference type="AlphaFoldDB" id="A0A075A199"/>
<dbReference type="Proteomes" id="UP000054324">
    <property type="component" value="Unassembled WGS sequence"/>
</dbReference>
<dbReference type="Gene3D" id="2.120.10.30">
    <property type="entry name" value="TolB, C-terminal domain"/>
    <property type="match status" value="1"/>
</dbReference>
<dbReference type="PANTHER" id="PTHR10426">
    <property type="entry name" value="STRICTOSIDINE SYNTHASE-RELATED"/>
    <property type="match status" value="1"/>
</dbReference>
<feature type="domain" description="Strictosidine synthase conserved region" evidence="5">
    <location>
        <begin position="222"/>
        <end position="304"/>
    </location>
</feature>
<keyword evidence="3" id="KW-0325">Glycoprotein</keyword>
<comment type="similarity">
    <text evidence="1">Belongs to the strictosidine synthase family.</text>
</comment>
<dbReference type="PANTHER" id="PTHR10426:SF88">
    <property type="entry name" value="ADIPOCYTE PLASMA MEMBRANE-ASSOCIATED PROTEIN HEMOMUCIN-RELATED"/>
    <property type="match status" value="1"/>
</dbReference>
<dbReference type="GeneID" id="20318248"/>
<dbReference type="InterPro" id="IPR018119">
    <property type="entry name" value="Strictosidine_synth_cons-reg"/>
</dbReference>
<dbReference type="EMBL" id="KL596681">
    <property type="protein sequence ID" value="KER29320.1"/>
    <property type="molecule type" value="Genomic_DNA"/>
</dbReference>
<keyword evidence="4" id="KW-0472">Membrane</keyword>
<evidence type="ECO:0000259" key="5">
    <source>
        <dbReference type="Pfam" id="PF03088"/>
    </source>
</evidence>
<dbReference type="RefSeq" id="XP_009166961.1">
    <property type="nucleotide sequence ID" value="XM_009168697.1"/>
</dbReference>
<keyword evidence="4" id="KW-0812">Transmembrane</keyword>
<organism evidence="6 7">
    <name type="scientific">Opisthorchis viverrini</name>
    <name type="common">Southeast Asian liver fluke</name>
    <dbReference type="NCBI Taxonomy" id="6198"/>
    <lineage>
        <taxon>Eukaryota</taxon>
        <taxon>Metazoa</taxon>
        <taxon>Spiralia</taxon>
        <taxon>Lophotrochozoa</taxon>
        <taxon>Platyhelminthes</taxon>
        <taxon>Trematoda</taxon>
        <taxon>Digenea</taxon>
        <taxon>Opisthorchiida</taxon>
        <taxon>Opisthorchiata</taxon>
        <taxon>Opisthorchiidae</taxon>
        <taxon>Opisthorchis</taxon>
    </lineage>
</organism>
<dbReference type="Pfam" id="PF03088">
    <property type="entry name" value="Str_synth"/>
    <property type="match status" value="1"/>
</dbReference>
<evidence type="ECO:0000256" key="1">
    <source>
        <dbReference type="ARBA" id="ARBA00009191"/>
    </source>
</evidence>
<evidence type="ECO:0000256" key="3">
    <source>
        <dbReference type="ARBA" id="ARBA00023180"/>
    </source>
</evidence>
<keyword evidence="4" id="KW-1133">Transmembrane helix</keyword>
<evidence type="ECO:0000256" key="4">
    <source>
        <dbReference type="SAM" id="Phobius"/>
    </source>
</evidence>
<gene>
    <name evidence="6" type="ORF">T265_04062</name>
</gene>
<dbReference type="OrthoDB" id="5307922at2759"/>
<dbReference type="SUPFAM" id="SSF63829">
    <property type="entry name" value="Calcium-dependent phosphotriesterase"/>
    <property type="match status" value="1"/>
</dbReference>
<keyword evidence="2" id="KW-0597">Phosphoprotein</keyword>
<dbReference type="CTD" id="20318248"/>
<dbReference type="STRING" id="6198.A0A075A199"/>
<evidence type="ECO:0000313" key="6">
    <source>
        <dbReference type="EMBL" id="KER29320.1"/>
    </source>
</evidence>
<name>A0A075A199_OPIVI</name>
<proteinExistence type="inferred from homology"/>
<dbReference type="Pfam" id="PF20067">
    <property type="entry name" value="SSL_N"/>
    <property type="match status" value="1"/>
</dbReference>
<dbReference type="GO" id="GO:0016787">
    <property type="term" value="F:hydrolase activity"/>
    <property type="evidence" value="ECO:0007669"/>
    <property type="project" value="TreeGrafter"/>
</dbReference>
<feature type="transmembrane region" description="Helical" evidence="4">
    <location>
        <begin position="72"/>
        <end position="90"/>
    </location>
</feature>